<name>A0AA85JFZ4_TRIRE</name>
<evidence type="ECO:0000313" key="2">
    <source>
        <dbReference type="Proteomes" id="UP000050795"/>
    </source>
</evidence>
<feature type="compositionally biased region" description="Basic residues" evidence="1">
    <location>
        <begin position="7"/>
        <end position="24"/>
    </location>
</feature>
<protein>
    <submittedName>
        <fullName evidence="3">Uncharacterized protein</fullName>
    </submittedName>
</protein>
<dbReference type="Proteomes" id="UP000050795">
    <property type="component" value="Unassembled WGS sequence"/>
</dbReference>
<dbReference type="WBParaSite" id="TREG1_18480.1">
    <property type="protein sequence ID" value="TREG1_18480.1"/>
    <property type="gene ID" value="TREG1_18480"/>
</dbReference>
<accession>A0AA85JFZ4</accession>
<sequence>MLGFRKLSLRKSRKKNQSKGQLKRLRNELYRKRDAKKVSWKTFSNKKDTQREPDNCKDLHRSNICRADAELTTLGRLINQTRREVFGATESRAIGKKTKSVLFKKEYDEFDVDLKSLICS</sequence>
<organism evidence="2 3">
    <name type="scientific">Trichobilharzia regenti</name>
    <name type="common">Nasal bird schistosome</name>
    <dbReference type="NCBI Taxonomy" id="157069"/>
    <lineage>
        <taxon>Eukaryota</taxon>
        <taxon>Metazoa</taxon>
        <taxon>Spiralia</taxon>
        <taxon>Lophotrochozoa</taxon>
        <taxon>Platyhelminthes</taxon>
        <taxon>Trematoda</taxon>
        <taxon>Digenea</taxon>
        <taxon>Strigeidida</taxon>
        <taxon>Schistosomatoidea</taxon>
        <taxon>Schistosomatidae</taxon>
        <taxon>Trichobilharzia</taxon>
    </lineage>
</organism>
<keyword evidence="2" id="KW-1185">Reference proteome</keyword>
<dbReference type="AlphaFoldDB" id="A0AA85JFZ4"/>
<reference evidence="2" key="1">
    <citation type="submission" date="2022-06" db="EMBL/GenBank/DDBJ databases">
        <authorList>
            <person name="Berger JAMES D."/>
            <person name="Berger JAMES D."/>
        </authorList>
    </citation>
    <scope>NUCLEOTIDE SEQUENCE [LARGE SCALE GENOMIC DNA]</scope>
</reference>
<evidence type="ECO:0000313" key="3">
    <source>
        <dbReference type="WBParaSite" id="TREG1_18480.1"/>
    </source>
</evidence>
<proteinExistence type="predicted"/>
<reference evidence="3" key="2">
    <citation type="submission" date="2023-11" db="UniProtKB">
        <authorList>
            <consortium name="WormBaseParasite"/>
        </authorList>
    </citation>
    <scope>IDENTIFICATION</scope>
</reference>
<evidence type="ECO:0000256" key="1">
    <source>
        <dbReference type="SAM" id="MobiDB-lite"/>
    </source>
</evidence>
<feature type="region of interest" description="Disordered" evidence="1">
    <location>
        <begin position="1"/>
        <end position="26"/>
    </location>
</feature>